<evidence type="ECO:0000313" key="1">
    <source>
        <dbReference type="EMBL" id="KAJ8652704.1"/>
    </source>
</evidence>
<evidence type="ECO:0000313" key="2">
    <source>
        <dbReference type="Proteomes" id="UP001234581"/>
    </source>
</evidence>
<protein>
    <submittedName>
        <fullName evidence="1">Uncharacterized protein</fullName>
    </submittedName>
</protein>
<comment type="caution">
    <text evidence="1">The sequence shown here is derived from an EMBL/GenBank/DDBJ whole genome shotgun (WGS) entry which is preliminary data.</text>
</comment>
<reference evidence="1 2" key="1">
    <citation type="submission" date="2023-03" db="EMBL/GenBank/DDBJ databases">
        <title>Genome sequence of Lichtheimia ornata CBS 291.66.</title>
        <authorList>
            <person name="Mohabir J.T."/>
            <person name="Shea T.P."/>
            <person name="Kurbessoian T."/>
            <person name="Berby B."/>
            <person name="Fontaine J."/>
            <person name="Livny J."/>
            <person name="Gnirke A."/>
            <person name="Stajich J.E."/>
            <person name="Cuomo C.A."/>
        </authorList>
    </citation>
    <scope>NUCLEOTIDE SEQUENCE [LARGE SCALE GENOMIC DNA]</scope>
    <source>
        <strain evidence="1">CBS 291.66</strain>
    </source>
</reference>
<dbReference type="Gene3D" id="1.25.40.10">
    <property type="entry name" value="Tetratricopeptide repeat domain"/>
    <property type="match status" value="1"/>
</dbReference>
<keyword evidence="2" id="KW-1185">Reference proteome</keyword>
<accession>A0AAD7USE0</accession>
<proteinExistence type="predicted"/>
<dbReference type="Gene3D" id="3.80.10.10">
    <property type="entry name" value="Ribonuclease Inhibitor"/>
    <property type="match status" value="2"/>
</dbReference>
<dbReference type="AlphaFoldDB" id="A0AAD7USE0"/>
<dbReference type="SUPFAM" id="SSF52047">
    <property type="entry name" value="RNI-like"/>
    <property type="match status" value="1"/>
</dbReference>
<dbReference type="InterPro" id="IPR032675">
    <property type="entry name" value="LRR_dom_sf"/>
</dbReference>
<organism evidence="1 2">
    <name type="scientific">Lichtheimia ornata</name>
    <dbReference type="NCBI Taxonomy" id="688661"/>
    <lineage>
        <taxon>Eukaryota</taxon>
        <taxon>Fungi</taxon>
        <taxon>Fungi incertae sedis</taxon>
        <taxon>Mucoromycota</taxon>
        <taxon>Mucoromycotina</taxon>
        <taxon>Mucoromycetes</taxon>
        <taxon>Mucorales</taxon>
        <taxon>Lichtheimiaceae</taxon>
        <taxon>Lichtheimia</taxon>
    </lineage>
</organism>
<dbReference type="GeneID" id="83219049"/>
<dbReference type="EMBL" id="JARTCD010000096">
    <property type="protein sequence ID" value="KAJ8652704.1"/>
    <property type="molecule type" value="Genomic_DNA"/>
</dbReference>
<dbReference type="RefSeq" id="XP_058337618.1">
    <property type="nucleotide sequence ID" value="XM_058491613.1"/>
</dbReference>
<sequence>MTVEENIAWSELLKDTIVTSQHGNDGDRIVAATKTLQQAAHEFVKVLNERATLLANSAQFDTALRDAAAIRAILPGSGIGYLCMGDVHCQQGHHAAAIAIYDKGLQAVPESDLYYQQLQQHRVTAIANNSKRVDFISRLPLDIVITNIVPRMEPAYIRSNEQYEPLYVSRGWRKRILQCPHGLTFDVGQESETFVRGHDQLIRFAPYVQTLSGCIYEDVRMDDLFNRARFSNLKHLDLSGDDTSPRVPLINGLRLIADTLTHLEIQLYPDIQLRDVLETCPNLVSLDAKDVDFVMPSSPSLRYPKITHLAIHEMSERARSYVNMIDLLSRFPSLLSFVITPMPGSGLLTVLHKYFPYLQVLYFGERVYGEDNIDVRPNGRKGIVSAYLGGFEANINTYRHDDLVQFLHLNRNTLEELEFEGDIDDGNSFWKLENGKVIQQRDNQHSPLRSGDDDPTQTGTSFMKLGRIDFSGAEPDVCGSLITWLISNAPNLKATSLNQSYIQSNVANSMIQLKHLSKLEIHRTPTVDDFEGIIQFFQHHIEMGDQSALEEIVTYKISPGIAWMPLIPRLKRLKKLKFLVNAIHDNCIPLMDEMAQGCPALEKLILGLPEAELPDDVLKPWRRHQNLKCLKFGAESLTANDAITLCTFSNLKTLQLECDASDDLLEVLRNHIPKIELYPGP</sequence>
<dbReference type="InterPro" id="IPR011990">
    <property type="entry name" value="TPR-like_helical_dom_sf"/>
</dbReference>
<gene>
    <name evidence="1" type="ORF">O0I10_011649</name>
</gene>
<name>A0AAD7USE0_9FUNG</name>
<dbReference type="SUPFAM" id="SSF48452">
    <property type="entry name" value="TPR-like"/>
    <property type="match status" value="1"/>
</dbReference>
<dbReference type="Proteomes" id="UP001234581">
    <property type="component" value="Unassembled WGS sequence"/>
</dbReference>